<organism evidence="3 4">
    <name type="scientific">Streptomyces luteireticuli</name>
    <dbReference type="NCBI Taxonomy" id="173858"/>
    <lineage>
        <taxon>Bacteria</taxon>
        <taxon>Bacillati</taxon>
        <taxon>Actinomycetota</taxon>
        <taxon>Actinomycetes</taxon>
        <taxon>Kitasatosporales</taxon>
        <taxon>Streptomycetaceae</taxon>
        <taxon>Streptomyces</taxon>
    </lineage>
</organism>
<sequence length="464" mass="48768">MRHPTVKAPRALAFIAVLVMAVVTVGGAPVAGAVTRGTDVTFAGSGGTALYGTVLAPRQAGRHPALVLVPGAGPTKRAELRLQAEAFAERGIVTLIYDKRTEGYSSFHRDYSVLAEDALAGVRTLRARADVDPGRVGVWGLSEGAWVASLAAARSADVAKVVTVGAVGLPPSRQQAWAYGQYLRHGGVRGSLPGMMQDTGIRQLVGAGLFPEATYDPVPVWERVGQPVLNLWGTLDREAAPAESARIIGAALDRGGNRHHLTRFVPDARHNLHITSDNGFDRPDPLAPGGADMAAAFVKGEPVAPGAPRPEQDGTSRELAPLAWYENGWGQLAALALFALAFLGHPVAAAVRRLRGTAPLPTRRPARTLAALGATTVLGCLAYFAFMALTAANLVGPTLLGRPLLWLLLQLLATATVAATAFTAISFHRHHAGLAPGTRAHLWLQLSAGAVFIPWAAYWGLLLP</sequence>
<dbReference type="InterPro" id="IPR053145">
    <property type="entry name" value="AB_hydrolase_Est10"/>
</dbReference>
<name>A0ABN0YFW2_9ACTN</name>
<feature type="transmembrane region" description="Helical" evidence="1">
    <location>
        <begin position="329"/>
        <end position="348"/>
    </location>
</feature>
<dbReference type="Gene3D" id="3.40.50.1820">
    <property type="entry name" value="alpha/beta hydrolase"/>
    <property type="match status" value="1"/>
</dbReference>
<keyword evidence="1" id="KW-1133">Transmembrane helix</keyword>
<keyword evidence="3" id="KW-0378">Hydrolase</keyword>
<gene>
    <name evidence="3" type="ORF">GCM10010357_13940</name>
</gene>
<feature type="domain" description="Xaa-Pro dipeptidyl-peptidase-like" evidence="2">
    <location>
        <begin position="47"/>
        <end position="186"/>
    </location>
</feature>
<dbReference type="InterPro" id="IPR029058">
    <property type="entry name" value="AB_hydrolase_fold"/>
</dbReference>
<dbReference type="EMBL" id="BAAABX010000012">
    <property type="protein sequence ID" value="GAA0394234.1"/>
    <property type="molecule type" value="Genomic_DNA"/>
</dbReference>
<dbReference type="SUPFAM" id="SSF53474">
    <property type="entry name" value="alpha/beta-Hydrolases"/>
    <property type="match status" value="1"/>
</dbReference>
<keyword evidence="1" id="KW-0472">Membrane</keyword>
<proteinExistence type="predicted"/>
<protein>
    <submittedName>
        <fullName evidence="3">Alpha/beta hydrolase</fullName>
    </submittedName>
</protein>
<dbReference type="Pfam" id="PF02129">
    <property type="entry name" value="Peptidase_S15"/>
    <property type="match status" value="1"/>
</dbReference>
<feature type="transmembrane region" description="Helical" evidence="1">
    <location>
        <begin position="440"/>
        <end position="461"/>
    </location>
</feature>
<evidence type="ECO:0000256" key="1">
    <source>
        <dbReference type="SAM" id="Phobius"/>
    </source>
</evidence>
<dbReference type="PANTHER" id="PTHR43265">
    <property type="entry name" value="ESTERASE ESTD"/>
    <property type="match status" value="1"/>
</dbReference>
<dbReference type="PANTHER" id="PTHR43265:SF1">
    <property type="entry name" value="ESTERASE ESTD"/>
    <property type="match status" value="1"/>
</dbReference>
<keyword evidence="4" id="KW-1185">Reference proteome</keyword>
<evidence type="ECO:0000259" key="2">
    <source>
        <dbReference type="Pfam" id="PF02129"/>
    </source>
</evidence>
<dbReference type="InterPro" id="IPR000383">
    <property type="entry name" value="Xaa-Pro-like_dom"/>
</dbReference>
<keyword evidence="1" id="KW-0812">Transmembrane</keyword>
<feature type="transmembrane region" description="Helical" evidence="1">
    <location>
        <begin position="404"/>
        <end position="428"/>
    </location>
</feature>
<dbReference type="Proteomes" id="UP001500879">
    <property type="component" value="Unassembled WGS sequence"/>
</dbReference>
<accession>A0ABN0YFW2</accession>
<dbReference type="GO" id="GO:0016787">
    <property type="term" value="F:hydrolase activity"/>
    <property type="evidence" value="ECO:0007669"/>
    <property type="project" value="UniProtKB-KW"/>
</dbReference>
<feature type="transmembrane region" description="Helical" evidence="1">
    <location>
        <begin position="369"/>
        <end position="392"/>
    </location>
</feature>
<comment type="caution">
    <text evidence="3">The sequence shown here is derived from an EMBL/GenBank/DDBJ whole genome shotgun (WGS) entry which is preliminary data.</text>
</comment>
<evidence type="ECO:0000313" key="3">
    <source>
        <dbReference type="EMBL" id="GAA0394234.1"/>
    </source>
</evidence>
<reference evidence="3 4" key="1">
    <citation type="journal article" date="2019" name="Int. J. Syst. Evol. Microbiol.">
        <title>The Global Catalogue of Microorganisms (GCM) 10K type strain sequencing project: providing services to taxonomists for standard genome sequencing and annotation.</title>
        <authorList>
            <consortium name="The Broad Institute Genomics Platform"/>
            <consortium name="The Broad Institute Genome Sequencing Center for Infectious Disease"/>
            <person name="Wu L."/>
            <person name="Ma J."/>
        </authorList>
    </citation>
    <scope>NUCLEOTIDE SEQUENCE [LARGE SCALE GENOMIC DNA]</scope>
    <source>
        <strain evidence="3 4">JCM 4788</strain>
    </source>
</reference>
<evidence type="ECO:0000313" key="4">
    <source>
        <dbReference type="Proteomes" id="UP001500879"/>
    </source>
</evidence>